<comment type="subcellular location">
    <subcellularLocation>
        <location evidence="2">Bud neck</location>
    </subcellularLocation>
    <subcellularLocation>
        <location evidence="8">Bud tip</location>
    </subcellularLocation>
    <subcellularLocation>
        <location evidence="1">Cell membrane</location>
        <topology evidence="1">Peripheral membrane protein</topology>
    </subcellularLocation>
    <subcellularLocation>
        <location evidence="3">Cytoplasm</location>
    </subcellularLocation>
</comment>
<keyword evidence="5" id="KW-0963">Cytoplasm</keyword>
<evidence type="ECO:0000259" key="12">
    <source>
        <dbReference type="PROSITE" id="PS50190"/>
    </source>
</evidence>
<evidence type="ECO:0000256" key="5">
    <source>
        <dbReference type="ARBA" id="ARBA00022490"/>
    </source>
</evidence>
<evidence type="ECO:0000256" key="11">
    <source>
        <dbReference type="ARBA" id="ARBA00041565"/>
    </source>
</evidence>
<evidence type="ECO:0000313" key="13">
    <source>
        <dbReference type="EMBL" id="EHN03751.1"/>
    </source>
</evidence>
<dbReference type="PhylomeDB" id="H0GR06"/>
<dbReference type="SMART" id="SM00222">
    <property type="entry name" value="Sec7"/>
    <property type="match status" value="1"/>
</dbReference>
<accession>H0GR06</accession>
<keyword evidence="4" id="KW-1003">Cell membrane</keyword>
<protein>
    <recommendedName>
        <fullName evidence="10">Guanine-nucleotide exchange factor YEL1</fullName>
    </recommendedName>
    <alternativeName>
        <fullName evidence="11">EFA6-like protein 1</fullName>
    </alternativeName>
</protein>
<evidence type="ECO:0000256" key="2">
    <source>
        <dbReference type="ARBA" id="ARBA00004266"/>
    </source>
</evidence>
<dbReference type="Pfam" id="PF23633">
    <property type="entry name" value="PH_GEF_YEL1"/>
    <property type="match status" value="1"/>
</dbReference>
<dbReference type="GO" id="GO:0005886">
    <property type="term" value="C:plasma membrane"/>
    <property type="evidence" value="ECO:0007669"/>
    <property type="project" value="UniProtKB-SubCell"/>
</dbReference>
<feature type="domain" description="SEC7" evidence="12">
    <location>
        <begin position="74"/>
        <end position="264"/>
    </location>
</feature>
<dbReference type="GO" id="GO:0032012">
    <property type="term" value="P:regulation of ARF protein signal transduction"/>
    <property type="evidence" value="ECO:0007669"/>
    <property type="project" value="InterPro"/>
</dbReference>
<dbReference type="GO" id="GO:0005085">
    <property type="term" value="F:guanyl-nucleotide exchange factor activity"/>
    <property type="evidence" value="ECO:0007669"/>
    <property type="project" value="UniProtKB-KW"/>
</dbReference>
<reference evidence="13 14" key="1">
    <citation type="journal article" date="2012" name="FEMS Yeast Res.">
        <title>The genome sequence of the wine yeast VIN7 reveals an allotriploid hybrid genome with Saccharomyces cerevisiae and Saccharomyces kudriavzevii origins.</title>
        <authorList>
            <person name="Borneman A.R."/>
            <person name="Desany B.A."/>
            <person name="Riches D."/>
            <person name="Affourtit J.P."/>
            <person name="Forgan A.H."/>
            <person name="Pretorius I.S."/>
            <person name="Egholm M."/>
            <person name="Chambers P.J."/>
        </authorList>
    </citation>
    <scope>NUCLEOTIDE SEQUENCE [LARGE SCALE GENOMIC DNA]</scope>
    <source>
        <strain evidence="13 14">VIN7</strain>
    </source>
</reference>
<dbReference type="EMBL" id="AGVY01000122">
    <property type="protein sequence ID" value="EHN03751.1"/>
    <property type="molecule type" value="Genomic_DNA"/>
</dbReference>
<dbReference type="PROSITE" id="PS50190">
    <property type="entry name" value="SEC7"/>
    <property type="match status" value="1"/>
</dbReference>
<dbReference type="InterPro" id="IPR001849">
    <property type="entry name" value="PH_domain"/>
</dbReference>
<dbReference type="Pfam" id="PF01369">
    <property type="entry name" value="Sec7"/>
    <property type="match status" value="1"/>
</dbReference>
<name>H0GR06_SACCK</name>
<proteinExistence type="inferred from homology"/>
<evidence type="ECO:0000256" key="1">
    <source>
        <dbReference type="ARBA" id="ARBA00004202"/>
    </source>
</evidence>
<keyword evidence="7" id="KW-0472">Membrane</keyword>
<organism evidence="13 14">
    <name type="scientific">Saccharomyces cerevisiae x Saccharomyces kudriavzevii (strain VIN7)</name>
    <name type="common">Yeast</name>
    <dbReference type="NCBI Taxonomy" id="1095631"/>
    <lineage>
        <taxon>Eukaryota</taxon>
        <taxon>Fungi</taxon>
        <taxon>Dikarya</taxon>
        <taxon>Ascomycota</taxon>
        <taxon>Saccharomycotina</taxon>
        <taxon>Saccharomycetes</taxon>
        <taxon>Saccharomycetales</taxon>
        <taxon>Saccharomycetaceae</taxon>
        <taxon>Saccharomyces</taxon>
    </lineage>
</organism>
<dbReference type="InterPro" id="IPR035999">
    <property type="entry name" value="Sec7_dom_sf"/>
</dbReference>
<dbReference type="GO" id="GO:0005934">
    <property type="term" value="C:cellular bud tip"/>
    <property type="evidence" value="ECO:0007669"/>
    <property type="project" value="UniProtKB-SubCell"/>
</dbReference>
<dbReference type="OrthoDB" id="2157641at2759"/>
<dbReference type="InterPro" id="IPR023394">
    <property type="entry name" value="Sec7_C_sf"/>
</dbReference>
<keyword evidence="14" id="KW-1185">Reference proteome</keyword>
<comment type="similarity">
    <text evidence="9">Belongs to the YEL1 family.</text>
</comment>
<dbReference type="SMART" id="SM00233">
    <property type="entry name" value="PH"/>
    <property type="match status" value="1"/>
</dbReference>
<evidence type="ECO:0000256" key="4">
    <source>
        <dbReference type="ARBA" id="ARBA00022475"/>
    </source>
</evidence>
<keyword evidence="6" id="KW-0344">Guanine-nucleotide releasing factor</keyword>
<dbReference type="GO" id="GO:0005737">
    <property type="term" value="C:cytoplasm"/>
    <property type="evidence" value="ECO:0007669"/>
    <property type="project" value="UniProtKB-SubCell"/>
</dbReference>
<dbReference type="InterPro" id="IPR056468">
    <property type="entry name" value="PH_GEF_YEL1"/>
</dbReference>
<dbReference type="Gene3D" id="1.10.1000.11">
    <property type="entry name" value="Arf Nucleotide-binding Site Opener,domain 2"/>
    <property type="match status" value="1"/>
</dbReference>
<dbReference type="AlphaFoldDB" id="H0GR06"/>
<sequence length="693" mass="80069">MSASLDEKGKTDACGVLQRSYNNFRAENEGSLHGSKSMPVSMKSMLQSPTMINMCEILQNKEVADDEKIVIPNVPTVIAKTGVEGINFNQPEETDLKYHRIALEILEGTFKDVPYKEYANFLGNESNRPILAEFIKSFGPLPLSLLEALYNLSGSIYFIAEAQNIDRILECLSKEWTSCHPDTCWKSGYKSCHIVLFSLLILNSDLHNNFQVDHKKTKFSMVAFINNTLRALREENEYEKLRIFSNEHLIIEELSEYYKTLKETPLPLFAESRISTTTADNQYSLKRLSTLESREYSPSNLRSINSNSTTLYSRDAQVSVREMSAKSNKSFHTNQPMQALYLKESFDEDLITENGSSWFMDGLIYVSKKSLPRKYSKRDKDQVTTPKVTSKRNISFFGWLKQSKTATLIDSTSRKTSLSYLSKDSEWERVKIQIREGRMFIFKIKSDIRDVIRSSGTDSATIGYFKDISSSYFAYSLLEAEAQVVQDNIIIGSRAIKSNFTSKNTKRKKGNFTVSFPEDINGPKIVLEFQTKDVEEAHKFMQCINFWAGRISPVPLTQFEVVSNAEYGWSDKILNEHTSLDLKSILINEWKPLLGIELLCEDTKDMEMFRLKERLKELMDFTKQLGVWIDRHNEIKEMLLEIWSFDDTYFEKVMNNWNSKYLYMNSQYKKRLSYLKALQKAMGSVQYYVYSKI</sequence>
<evidence type="ECO:0000256" key="9">
    <source>
        <dbReference type="ARBA" id="ARBA00038404"/>
    </source>
</evidence>
<dbReference type="GO" id="GO:0005935">
    <property type="term" value="C:cellular bud neck"/>
    <property type="evidence" value="ECO:0007669"/>
    <property type="project" value="UniProtKB-SubCell"/>
</dbReference>
<evidence type="ECO:0000256" key="10">
    <source>
        <dbReference type="ARBA" id="ARBA00040041"/>
    </source>
</evidence>
<dbReference type="SUPFAM" id="SSF48425">
    <property type="entry name" value="Sec7 domain"/>
    <property type="match status" value="1"/>
</dbReference>
<dbReference type="InterPro" id="IPR000904">
    <property type="entry name" value="Sec7_dom"/>
</dbReference>
<evidence type="ECO:0000256" key="7">
    <source>
        <dbReference type="ARBA" id="ARBA00023136"/>
    </source>
</evidence>
<evidence type="ECO:0000313" key="14">
    <source>
        <dbReference type="Proteomes" id="UP000009009"/>
    </source>
</evidence>
<dbReference type="HOGENOM" id="CLU_017717_0_0_1"/>
<evidence type="ECO:0000256" key="6">
    <source>
        <dbReference type="ARBA" id="ARBA00022658"/>
    </source>
</evidence>
<evidence type="ECO:0000256" key="3">
    <source>
        <dbReference type="ARBA" id="ARBA00004496"/>
    </source>
</evidence>
<evidence type="ECO:0000256" key="8">
    <source>
        <dbReference type="ARBA" id="ARBA00037853"/>
    </source>
</evidence>
<dbReference type="Proteomes" id="UP000009009">
    <property type="component" value="Unassembled WGS sequence"/>
</dbReference>
<gene>
    <name evidence="13" type="ORF">VIN7_5474</name>
</gene>
<comment type="caution">
    <text evidence="13">The sequence shown here is derived from an EMBL/GenBank/DDBJ whole genome shotgun (WGS) entry which is preliminary data.</text>
</comment>